<proteinExistence type="predicted"/>
<protein>
    <submittedName>
        <fullName evidence="2">Uncharacterized protein</fullName>
    </submittedName>
</protein>
<keyword evidence="1" id="KW-0472">Membrane</keyword>
<dbReference type="EMBL" id="REGN01008533">
    <property type="protein sequence ID" value="RNA03330.1"/>
    <property type="molecule type" value="Genomic_DNA"/>
</dbReference>
<dbReference type="Proteomes" id="UP000276133">
    <property type="component" value="Unassembled WGS sequence"/>
</dbReference>
<keyword evidence="1" id="KW-1133">Transmembrane helix</keyword>
<dbReference type="AlphaFoldDB" id="A0A3M7PW90"/>
<reference evidence="2 3" key="1">
    <citation type="journal article" date="2018" name="Sci. Rep.">
        <title>Genomic signatures of local adaptation to the degree of environmental predictability in rotifers.</title>
        <authorList>
            <person name="Franch-Gras L."/>
            <person name="Hahn C."/>
            <person name="Garcia-Roger E.M."/>
            <person name="Carmona M.J."/>
            <person name="Serra M."/>
            <person name="Gomez A."/>
        </authorList>
    </citation>
    <scope>NUCLEOTIDE SEQUENCE [LARGE SCALE GENOMIC DNA]</scope>
    <source>
        <strain evidence="2">HYR1</strain>
    </source>
</reference>
<keyword evidence="1" id="KW-0812">Transmembrane</keyword>
<accession>A0A3M7PW90</accession>
<sequence>MLLNANPFGIEFKTFLVTCFTSSGARISLNRSEPDICTEKKDHFEITKIENNNNVCYKKNCLSTKIILYLIFYSNIIIIFNFLIFYEFSYMTKKNLDKKILWLSIEKPNPIPLIFRPNFLDYENYISAKITFFIVEISDTILPTSYFNKKIRDLFFCFWWHFLKQKLIKFEVI</sequence>
<name>A0A3M7PW90_BRAPC</name>
<organism evidence="2 3">
    <name type="scientific">Brachionus plicatilis</name>
    <name type="common">Marine rotifer</name>
    <name type="synonym">Brachionus muelleri</name>
    <dbReference type="NCBI Taxonomy" id="10195"/>
    <lineage>
        <taxon>Eukaryota</taxon>
        <taxon>Metazoa</taxon>
        <taxon>Spiralia</taxon>
        <taxon>Gnathifera</taxon>
        <taxon>Rotifera</taxon>
        <taxon>Eurotatoria</taxon>
        <taxon>Monogononta</taxon>
        <taxon>Pseudotrocha</taxon>
        <taxon>Ploima</taxon>
        <taxon>Brachionidae</taxon>
        <taxon>Brachionus</taxon>
    </lineage>
</organism>
<comment type="caution">
    <text evidence="2">The sequence shown here is derived from an EMBL/GenBank/DDBJ whole genome shotgun (WGS) entry which is preliminary data.</text>
</comment>
<gene>
    <name evidence="2" type="ORF">BpHYR1_033349</name>
</gene>
<keyword evidence="3" id="KW-1185">Reference proteome</keyword>
<evidence type="ECO:0000313" key="2">
    <source>
        <dbReference type="EMBL" id="RNA03330.1"/>
    </source>
</evidence>
<feature type="transmembrane region" description="Helical" evidence="1">
    <location>
        <begin position="66"/>
        <end position="86"/>
    </location>
</feature>
<evidence type="ECO:0000313" key="3">
    <source>
        <dbReference type="Proteomes" id="UP000276133"/>
    </source>
</evidence>
<evidence type="ECO:0000256" key="1">
    <source>
        <dbReference type="SAM" id="Phobius"/>
    </source>
</evidence>